<dbReference type="SFLD" id="SFLDG01151">
    <property type="entry name" value="Main.2:_Nu-like"/>
    <property type="match status" value="1"/>
</dbReference>
<dbReference type="InterPro" id="IPR036282">
    <property type="entry name" value="Glutathione-S-Trfase_C_sf"/>
</dbReference>
<sequence length="213" mass="24696">MIKLYTWTTPNGRKASIALEEMGLEYVAIPVDIEKNEQFAPDFLKISPNNKIPAIVDEDTGQALMESGAILLYLAEKTGRFLPNDADAKRYDLLQWLFWQTSSQGPMLGQAHHFLQYRPGVSSYAEQRYHTEAQRLYGILDRRLSDRDYVCGTYSIADMATWPWVSRFEYQRIDLREYPNVLRWYRSIAKRPAVQRGYRVPRDVGAIPQPADQ</sequence>
<evidence type="ECO:0000313" key="3">
    <source>
        <dbReference type="EMBL" id="MBB6469119.1"/>
    </source>
</evidence>
<comment type="caution">
    <text evidence="3">The sequence shown here is derived from an EMBL/GenBank/DDBJ whole genome shotgun (WGS) entry which is preliminary data.</text>
</comment>
<organism evidence="3 4">
    <name type="scientific">Aminobacter carboxidus</name>
    <dbReference type="NCBI Taxonomy" id="376165"/>
    <lineage>
        <taxon>Bacteria</taxon>
        <taxon>Pseudomonadati</taxon>
        <taxon>Pseudomonadota</taxon>
        <taxon>Alphaproteobacteria</taxon>
        <taxon>Hyphomicrobiales</taxon>
        <taxon>Phyllobacteriaceae</taxon>
        <taxon>Aminobacter</taxon>
    </lineage>
</organism>
<dbReference type="Pfam" id="PF02798">
    <property type="entry name" value="GST_N"/>
    <property type="match status" value="1"/>
</dbReference>
<dbReference type="EC" id="1.8.4.-" evidence="3"/>
<proteinExistence type="predicted"/>
<dbReference type="SUPFAM" id="SSF52833">
    <property type="entry name" value="Thioredoxin-like"/>
    <property type="match status" value="1"/>
</dbReference>
<evidence type="ECO:0000259" key="1">
    <source>
        <dbReference type="PROSITE" id="PS50404"/>
    </source>
</evidence>
<dbReference type="PANTHER" id="PTHR44051:SF19">
    <property type="entry name" value="DISULFIDE-BOND OXIDOREDUCTASE YFCG"/>
    <property type="match status" value="1"/>
</dbReference>
<accession>A0A8E2BF76</accession>
<dbReference type="Gene3D" id="3.40.30.10">
    <property type="entry name" value="Glutaredoxin"/>
    <property type="match status" value="1"/>
</dbReference>
<reference evidence="3 4" key="1">
    <citation type="submission" date="2020-08" db="EMBL/GenBank/DDBJ databases">
        <title>Genomic Encyclopedia of Type Strains, Phase IV (KMG-IV): sequencing the most valuable type-strain genomes for metagenomic binning, comparative biology and taxonomic classification.</title>
        <authorList>
            <person name="Goeker M."/>
        </authorList>
    </citation>
    <scope>NUCLEOTIDE SEQUENCE [LARGE SCALE GENOMIC DNA]</scope>
    <source>
        <strain evidence="3 4">DSM 17454</strain>
    </source>
</reference>
<feature type="domain" description="GST N-terminal" evidence="1">
    <location>
        <begin position="1"/>
        <end position="82"/>
    </location>
</feature>
<dbReference type="SFLD" id="SFLDG00358">
    <property type="entry name" value="Main_(cytGST)"/>
    <property type="match status" value="1"/>
</dbReference>
<dbReference type="PANTHER" id="PTHR44051">
    <property type="entry name" value="GLUTATHIONE S-TRANSFERASE-RELATED"/>
    <property type="match status" value="1"/>
</dbReference>
<dbReference type="AlphaFoldDB" id="A0A8E2BF76"/>
<evidence type="ECO:0000313" key="4">
    <source>
        <dbReference type="Proteomes" id="UP000532373"/>
    </source>
</evidence>
<evidence type="ECO:0000259" key="2">
    <source>
        <dbReference type="PROSITE" id="PS50405"/>
    </source>
</evidence>
<dbReference type="SUPFAM" id="SSF47616">
    <property type="entry name" value="GST C-terminal domain-like"/>
    <property type="match status" value="1"/>
</dbReference>
<dbReference type="CDD" id="cd03048">
    <property type="entry name" value="GST_N_Ure2p_like"/>
    <property type="match status" value="1"/>
</dbReference>
<dbReference type="InterPro" id="IPR004045">
    <property type="entry name" value="Glutathione_S-Trfase_N"/>
</dbReference>
<dbReference type="GO" id="GO:0016491">
    <property type="term" value="F:oxidoreductase activity"/>
    <property type="evidence" value="ECO:0007669"/>
    <property type="project" value="UniProtKB-KW"/>
</dbReference>
<name>A0A8E2BF76_9HYPH</name>
<dbReference type="PROSITE" id="PS50404">
    <property type="entry name" value="GST_NTER"/>
    <property type="match status" value="1"/>
</dbReference>
<dbReference type="EMBL" id="JACHGI010000014">
    <property type="protein sequence ID" value="MBB6469119.1"/>
    <property type="molecule type" value="Genomic_DNA"/>
</dbReference>
<dbReference type="Pfam" id="PF13410">
    <property type="entry name" value="GST_C_2"/>
    <property type="match status" value="1"/>
</dbReference>
<gene>
    <name evidence="3" type="ORF">HNQ96_005008</name>
</gene>
<feature type="domain" description="GST C-terminal" evidence="2">
    <location>
        <begin position="86"/>
        <end position="207"/>
    </location>
</feature>
<dbReference type="InterPro" id="IPR036249">
    <property type="entry name" value="Thioredoxin-like_sf"/>
</dbReference>
<dbReference type="Proteomes" id="UP000532373">
    <property type="component" value="Unassembled WGS sequence"/>
</dbReference>
<dbReference type="Gene3D" id="1.20.1050.10">
    <property type="match status" value="1"/>
</dbReference>
<dbReference type="InterPro" id="IPR040079">
    <property type="entry name" value="Glutathione_S-Trfase"/>
</dbReference>
<dbReference type="InterPro" id="IPR010987">
    <property type="entry name" value="Glutathione-S-Trfase_C-like"/>
</dbReference>
<protein>
    <submittedName>
        <fullName evidence="3">GST-like protein</fullName>
        <ecNumber evidence="3">1.8.4.-</ecNumber>
    </submittedName>
</protein>
<dbReference type="PROSITE" id="PS50405">
    <property type="entry name" value="GST_CTER"/>
    <property type="match status" value="1"/>
</dbReference>
<dbReference type="SFLD" id="SFLDS00019">
    <property type="entry name" value="Glutathione_Transferase_(cytos"/>
    <property type="match status" value="1"/>
</dbReference>
<keyword evidence="3" id="KW-0560">Oxidoreductase</keyword>
<dbReference type="RefSeq" id="WP_184772216.1">
    <property type="nucleotide sequence ID" value="NZ_JACHGI010000014.1"/>
</dbReference>